<dbReference type="STRING" id="22663.A0A2I0L193"/>
<dbReference type="Gene3D" id="3.40.50.620">
    <property type="entry name" value="HUPs"/>
    <property type="match status" value="1"/>
</dbReference>
<comment type="caution">
    <text evidence="5">The sequence shown here is derived from an EMBL/GenBank/DDBJ whole genome shotgun (WGS) entry which is preliminary data.</text>
</comment>
<dbReference type="PANTHER" id="PTHR45647">
    <property type="entry name" value="OS02G0152300 PROTEIN"/>
    <property type="match status" value="1"/>
</dbReference>
<proteinExistence type="predicted"/>
<dbReference type="SUPFAM" id="SSF52402">
    <property type="entry name" value="Adenine nucleotide alpha hydrolases-like"/>
    <property type="match status" value="1"/>
</dbReference>
<dbReference type="EMBL" id="PGOL01000204">
    <property type="protein sequence ID" value="PKI74484.1"/>
    <property type="molecule type" value="Genomic_DNA"/>
</dbReference>
<sequence length="257" mass="28609">MWLQKGHLEKKGSNNGLVAVAIDKDKGSQYALKWASENLLSRGKTVVLIHVNPIEDHHHHHHHHSDADNGPASPYRQQLERITRELFLSFHCYCTRKDIHCFDVILEDADVVKAITEYVSSAGIENLVLGASSRHGFMRFKTSSIPTNVSKGAPDFCTVYIISKGKISSMRHASRPAPYTSPLLEQIQNLNKEHTDSSEIQSVNSLRGRHLVEAGIPVGFLGEETHPNQRLTYHLLAQGDRALIGPPPASCTILLMM</sequence>
<dbReference type="Pfam" id="PF00582">
    <property type="entry name" value="Usp"/>
    <property type="match status" value="1"/>
</dbReference>
<dbReference type="InterPro" id="IPR051348">
    <property type="entry name" value="U-box_ubiquitin_ligases"/>
</dbReference>
<keyword evidence="3" id="KW-0833">Ubl conjugation pathway</keyword>
<comment type="catalytic activity">
    <reaction evidence="1">
        <text>S-ubiquitinyl-[E2 ubiquitin-conjugating enzyme]-L-cysteine + [acceptor protein]-L-lysine = [E2 ubiquitin-conjugating enzyme]-L-cysteine + N(6)-ubiquitinyl-[acceptor protein]-L-lysine.</text>
        <dbReference type="EC" id="2.3.2.27"/>
    </reaction>
</comment>
<evidence type="ECO:0000313" key="6">
    <source>
        <dbReference type="Proteomes" id="UP000233551"/>
    </source>
</evidence>
<evidence type="ECO:0000256" key="1">
    <source>
        <dbReference type="ARBA" id="ARBA00000900"/>
    </source>
</evidence>
<feature type="domain" description="UspA" evidence="4">
    <location>
        <begin position="18"/>
        <end position="154"/>
    </location>
</feature>
<reference evidence="5 6" key="1">
    <citation type="submission" date="2017-11" db="EMBL/GenBank/DDBJ databases">
        <title>De-novo sequencing of pomegranate (Punica granatum L.) genome.</title>
        <authorList>
            <person name="Akparov Z."/>
            <person name="Amiraslanov A."/>
            <person name="Hajiyeva S."/>
            <person name="Abbasov M."/>
            <person name="Kaur K."/>
            <person name="Hamwieh A."/>
            <person name="Solovyev V."/>
            <person name="Salamov A."/>
            <person name="Braich B."/>
            <person name="Kosarev P."/>
            <person name="Mahmoud A."/>
            <person name="Hajiyev E."/>
            <person name="Babayeva S."/>
            <person name="Izzatullayeva V."/>
            <person name="Mammadov A."/>
            <person name="Mammadov A."/>
            <person name="Sharifova S."/>
            <person name="Ojaghi J."/>
            <person name="Eynullazada K."/>
            <person name="Bayramov B."/>
            <person name="Abdulazimova A."/>
            <person name="Shahmuradov I."/>
        </authorList>
    </citation>
    <scope>NUCLEOTIDE SEQUENCE [LARGE SCALE GENOMIC DNA]</scope>
    <source>
        <strain evidence="6">cv. AG2017</strain>
        <tissue evidence="5">Leaf</tissue>
    </source>
</reference>
<dbReference type="GO" id="GO:0061630">
    <property type="term" value="F:ubiquitin protein ligase activity"/>
    <property type="evidence" value="ECO:0007669"/>
    <property type="project" value="UniProtKB-EC"/>
</dbReference>
<dbReference type="CDD" id="cd01989">
    <property type="entry name" value="USP_STK_Ubox_N"/>
    <property type="match status" value="1"/>
</dbReference>
<gene>
    <name evidence="5" type="ORF">CRG98_005104</name>
</gene>
<dbReference type="InterPro" id="IPR014729">
    <property type="entry name" value="Rossmann-like_a/b/a_fold"/>
</dbReference>
<dbReference type="Proteomes" id="UP000233551">
    <property type="component" value="Unassembled WGS sequence"/>
</dbReference>
<organism evidence="5 6">
    <name type="scientific">Punica granatum</name>
    <name type="common">Pomegranate</name>
    <dbReference type="NCBI Taxonomy" id="22663"/>
    <lineage>
        <taxon>Eukaryota</taxon>
        <taxon>Viridiplantae</taxon>
        <taxon>Streptophyta</taxon>
        <taxon>Embryophyta</taxon>
        <taxon>Tracheophyta</taxon>
        <taxon>Spermatophyta</taxon>
        <taxon>Magnoliopsida</taxon>
        <taxon>eudicotyledons</taxon>
        <taxon>Gunneridae</taxon>
        <taxon>Pentapetalae</taxon>
        <taxon>rosids</taxon>
        <taxon>malvids</taxon>
        <taxon>Myrtales</taxon>
        <taxon>Lythraceae</taxon>
        <taxon>Punica</taxon>
    </lineage>
</organism>
<name>A0A2I0L193_PUNGR</name>
<evidence type="ECO:0000313" key="5">
    <source>
        <dbReference type="EMBL" id="PKI74484.1"/>
    </source>
</evidence>
<dbReference type="PANTHER" id="PTHR45647:SF76">
    <property type="entry name" value="PROTEIN KINASE DOMAIN-CONTAINING PROTEIN"/>
    <property type="match status" value="1"/>
</dbReference>
<evidence type="ECO:0000256" key="3">
    <source>
        <dbReference type="ARBA" id="ARBA00022786"/>
    </source>
</evidence>
<protein>
    <recommendedName>
        <fullName evidence="2">RING-type E3 ubiquitin transferase</fullName>
        <ecNumber evidence="2">2.3.2.27</ecNumber>
    </recommendedName>
</protein>
<dbReference type="EC" id="2.3.2.27" evidence="2"/>
<evidence type="ECO:0000259" key="4">
    <source>
        <dbReference type="Pfam" id="PF00582"/>
    </source>
</evidence>
<evidence type="ECO:0000256" key="2">
    <source>
        <dbReference type="ARBA" id="ARBA00012483"/>
    </source>
</evidence>
<dbReference type="AlphaFoldDB" id="A0A2I0L193"/>
<dbReference type="InterPro" id="IPR006016">
    <property type="entry name" value="UspA"/>
</dbReference>
<accession>A0A2I0L193</accession>
<keyword evidence="6" id="KW-1185">Reference proteome</keyword>